<dbReference type="InterPro" id="IPR027417">
    <property type="entry name" value="P-loop_NTPase"/>
</dbReference>
<name>A0A1H6F5E4_9GAMM</name>
<gene>
    <name evidence="1" type="ORF">MBHS_00070</name>
</gene>
<proteinExistence type="predicted"/>
<sequence length="1288" mass="147607">MSKYIELNRTFFDFSDNEDTEDAALRSYITSLHHAEINWSQLLQGPCVVLLGEAGSGKTWEMAHQVEAISQVGGYAFFLRLEQLLNSSTELTQLASFSHQQREKYSTWCKQQKQTATFFLDAKDEAVLKSSHALQDALNNFTALLGITSLLHSPVKVILSCRVSEWRPNSDLDTVRRCFDLPEENPNNVQQDKSIPNLRIVQLAPLDREKIKCYVEAKGLTDSGAFLQTVDARRIWSLLGRPLDVHNFLNYWQQYGQLGTLCELLEYDIEYKLAQHGDTHTKDDPLTTAKSRQAAEALAAATLLCKEFKFALPDNEFPSQGIAPKAVLPIWDNHKINYVLNRPLFDEAIYGHVRFHHRQAAEYLAAHWLHTLFANASAVPDIESLLFVKSCGQFIVPPSRAPAVAWLAVIKNETWNQHIRQRLVQEHPEILLRHGDPQSLSIEDRRQLLIALMEKYQNQQRTYIDTDRDKLALFAVPELAETINGYLLDNKISFDLQILLLKMVRDARLPDCVAATLDIMQQPETHSKLKTYAAMAICEAGSTQQHRQLISIIQGYTALSKGIATTIVEKLYPNIINSLELIEIIELTEKIDFDSTSALPYMVDKALTSRAPEADLELLLHQFIRLLTKPPFIEIDKKPEKISEHYVWLVTKLGVLIKRLLNHTELSNELIHHLIIAFEILKINNRIISLPKHKTYLLEESKQHPVLRQAYTWHCIHALKLSNKDKLPLWLNIFEYYSPLKGGLQLQDIDWLIADSINLQNKLDREIAFSLAVQLWNISRKYFYRKQFYKALKILPELKPIWQNNINTFSWYFSSYWNKFLRHYDLYDLKWKLRHDLSYKLKDKWQQVKNYFWVMRHLSGLRTGKEWYALSTLSSQARSEDFTKWGEADWQSLRSKYGSLIANAARAGWKAYWHTFTPLLPHEKSELNQTDRRVILGLTGLYTDFADGLEATSLSVQEARLAAMYAVNELNGFPDWFNPLAKVHPNPVREVLLSCIQAEWQTPTEREHVHEVLSKLTYAAPSLQTMVCDEVLSLLLQTEPQHDAILTQALKLIFNQPVAEGQAALSQVAQQCLQTLTSDAPAFMMWLMIWLQLEAVGAMDFLQANLKMAENPDKFMEKLCAVLQGCYDEGYPLVKNPAYLQAEILETLIPLVYQHIRLEDDPIHQGAYWAGERDKAQDFRCGLLPKLADISTPEACQALTRLAKHPLLADSRDWITKLLVDNAESGAEQAAWKPQQVAEFATRFEKNTQPEANIQNQYIYGDMVSGDKVVQDVQGDNNTFSGTGDIKA</sequence>
<organism evidence="1 2">
    <name type="scientific">Candidatus Venteria ishoeyi</name>
    <dbReference type="NCBI Taxonomy" id="1899563"/>
    <lineage>
        <taxon>Bacteria</taxon>
        <taxon>Pseudomonadati</taxon>
        <taxon>Pseudomonadota</taxon>
        <taxon>Gammaproteobacteria</taxon>
        <taxon>Thiotrichales</taxon>
        <taxon>Thiotrichaceae</taxon>
        <taxon>Venteria</taxon>
    </lineage>
</organism>
<evidence type="ECO:0000313" key="1">
    <source>
        <dbReference type="EMBL" id="SEH04225.1"/>
    </source>
</evidence>
<evidence type="ECO:0008006" key="3">
    <source>
        <dbReference type="Google" id="ProtNLM"/>
    </source>
</evidence>
<dbReference type="RefSeq" id="WP_103918321.1">
    <property type="nucleotide sequence ID" value="NZ_FMSV02000025.1"/>
</dbReference>
<dbReference type="EMBL" id="FMSV02000025">
    <property type="protein sequence ID" value="SEH04225.1"/>
    <property type="molecule type" value="Genomic_DNA"/>
</dbReference>
<evidence type="ECO:0000313" key="2">
    <source>
        <dbReference type="Proteomes" id="UP000236724"/>
    </source>
</evidence>
<reference evidence="1 2" key="1">
    <citation type="submission" date="2016-10" db="EMBL/GenBank/DDBJ databases">
        <authorList>
            <person name="de Groot N.N."/>
        </authorList>
    </citation>
    <scope>NUCLEOTIDE SEQUENCE [LARGE SCALE GENOMIC DNA]</scope>
    <source>
        <strain evidence="1">MBHS1</strain>
    </source>
</reference>
<accession>A0A1H6F5E4</accession>
<dbReference type="Proteomes" id="UP000236724">
    <property type="component" value="Unassembled WGS sequence"/>
</dbReference>
<protein>
    <recommendedName>
        <fullName evidence="3">NACHT domain protein</fullName>
    </recommendedName>
</protein>
<dbReference type="Gene3D" id="3.40.50.300">
    <property type="entry name" value="P-loop containing nucleotide triphosphate hydrolases"/>
    <property type="match status" value="1"/>
</dbReference>
<keyword evidence="2" id="KW-1185">Reference proteome</keyword>
<dbReference type="OrthoDB" id="336284at2"/>